<feature type="domain" description="3-keto-alpha-glucoside-1,2-lyase/3-keto-2-hydroxy-glucal hydratase" evidence="2">
    <location>
        <begin position="38"/>
        <end position="211"/>
    </location>
</feature>
<dbReference type="InterPro" id="IPR010496">
    <property type="entry name" value="AL/BT2_dom"/>
</dbReference>
<dbReference type="AlphaFoldDB" id="A0A934VQW5"/>
<keyword evidence="4" id="KW-1185">Reference proteome</keyword>
<gene>
    <name evidence="3" type="ORF">JIN87_17935</name>
</gene>
<dbReference type="EMBL" id="JAENIL010000035">
    <property type="protein sequence ID" value="MBK1878767.1"/>
    <property type="molecule type" value="Genomic_DNA"/>
</dbReference>
<evidence type="ECO:0000259" key="2">
    <source>
        <dbReference type="Pfam" id="PF06439"/>
    </source>
</evidence>
<dbReference type="Pfam" id="PF06439">
    <property type="entry name" value="3keto-disac_hyd"/>
    <property type="match status" value="1"/>
</dbReference>
<dbReference type="GO" id="GO:0016787">
    <property type="term" value="F:hydrolase activity"/>
    <property type="evidence" value="ECO:0007669"/>
    <property type="project" value="InterPro"/>
</dbReference>
<organism evidence="3 4">
    <name type="scientific">Pelagicoccus mobilis</name>
    <dbReference type="NCBI Taxonomy" id="415221"/>
    <lineage>
        <taxon>Bacteria</taxon>
        <taxon>Pseudomonadati</taxon>
        <taxon>Verrucomicrobiota</taxon>
        <taxon>Opitutia</taxon>
        <taxon>Puniceicoccales</taxon>
        <taxon>Pelagicoccaceae</taxon>
        <taxon>Pelagicoccus</taxon>
    </lineage>
</organism>
<sequence>MIPWRHPLSILLSLPTFLVSSCVLTEFASAQEQQTIMMIEGNDLGHWKAAPFASDGDVDVQDGTLHTGLGAYLTGVVWDKEPPARDNYEIELEAQKTWGSDFFLGLTIPVGDQYCTWIVGGWGGTAVGISDIGGLSADKNETTRKMSFEMKRWYRFKIRVADERIQCWIDGERIINLDTTGKRLSLRPGPIVDATPLGLASYDTVAEYRNMVWRSLARKPGAKFALAR</sequence>
<evidence type="ECO:0000256" key="1">
    <source>
        <dbReference type="SAM" id="SignalP"/>
    </source>
</evidence>
<evidence type="ECO:0000313" key="4">
    <source>
        <dbReference type="Proteomes" id="UP000617628"/>
    </source>
</evidence>
<proteinExistence type="predicted"/>
<dbReference type="RefSeq" id="WP_200356981.1">
    <property type="nucleotide sequence ID" value="NZ_JAENIL010000035.1"/>
</dbReference>
<dbReference type="PROSITE" id="PS51257">
    <property type="entry name" value="PROKAR_LIPOPROTEIN"/>
    <property type="match status" value="1"/>
</dbReference>
<dbReference type="Gene3D" id="2.60.120.560">
    <property type="entry name" value="Exo-inulinase, domain 1"/>
    <property type="match status" value="1"/>
</dbReference>
<keyword evidence="1" id="KW-0732">Signal</keyword>
<name>A0A934VQW5_9BACT</name>
<comment type="caution">
    <text evidence="3">The sequence shown here is derived from an EMBL/GenBank/DDBJ whole genome shotgun (WGS) entry which is preliminary data.</text>
</comment>
<reference evidence="3" key="1">
    <citation type="submission" date="2021-01" db="EMBL/GenBank/DDBJ databases">
        <title>Modified the classification status of verrucomicrobia.</title>
        <authorList>
            <person name="Feng X."/>
        </authorList>
    </citation>
    <scope>NUCLEOTIDE SEQUENCE</scope>
    <source>
        <strain evidence="3">KCTC 13126</strain>
    </source>
</reference>
<feature type="chain" id="PRO_5037265875" evidence="1">
    <location>
        <begin position="31"/>
        <end position="228"/>
    </location>
</feature>
<feature type="signal peptide" evidence="1">
    <location>
        <begin position="1"/>
        <end position="30"/>
    </location>
</feature>
<protein>
    <submittedName>
        <fullName evidence="3">DUF1080 domain-containing protein</fullName>
    </submittedName>
</protein>
<accession>A0A934VQW5</accession>
<dbReference type="Proteomes" id="UP000617628">
    <property type="component" value="Unassembled WGS sequence"/>
</dbReference>
<evidence type="ECO:0000313" key="3">
    <source>
        <dbReference type="EMBL" id="MBK1878767.1"/>
    </source>
</evidence>